<evidence type="ECO:0000256" key="2">
    <source>
        <dbReference type="SAM" id="Phobius"/>
    </source>
</evidence>
<organism evidence="3 4">
    <name type="scientific">Sphingomonas guangdongensis</name>
    <dbReference type="NCBI Taxonomy" id="1141890"/>
    <lineage>
        <taxon>Bacteria</taxon>
        <taxon>Pseudomonadati</taxon>
        <taxon>Pseudomonadota</taxon>
        <taxon>Alphaproteobacteria</taxon>
        <taxon>Sphingomonadales</taxon>
        <taxon>Sphingomonadaceae</taxon>
        <taxon>Sphingomonas</taxon>
    </lineage>
</organism>
<accession>A0A285R5C7</accession>
<keyword evidence="2" id="KW-0472">Membrane</keyword>
<reference evidence="3 4" key="1">
    <citation type="submission" date="2017-07" db="EMBL/GenBank/DDBJ databases">
        <authorList>
            <person name="Sun Z.S."/>
            <person name="Albrecht U."/>
            <person name="Echele G."/>
            <person name="Lee C.C."/>
        </authorList>
    </citation>
    <scope>NUCLEOTIDE SEQUENCE [LARGE SCALE GENOMIC DNA]</scope>
    <source>
        <strain evidence="3 4">CGMCC 1.12672</strain>
    </source>
</reference>
<feature type="region of interest" description="Disordered" evidence="1">
    <location>
        <begin position="231"/>
        <end position="258"/>
    </location>
</feature>
<dbReference type="RefSeq" id="WP_097064535.1">
    <property type="nucleotide sequence ID" value="NZ_OBMI01000003.1"/>
</dbReference>
<evidence type="ECO:0000313" key="4">
    <source>
        <dbReference type="Proteomes" id="UP000219494"/>
    </source>
</evidence>
<gene>
    <name evidence="3" type="ORF">SAMN06297144_2679</name>
</gene>
<feature type="compositionally biased region" description="Basic and acidic residues" evidence="1">
    <location>
        <begin position="239"/>
        <end position="258"/>
    </location>
</feature>
<sequence length="258" mass="28506">MRWWRSERGQKFLREVGSVVLGVVIALGLGAVATEIGWRIEVFRAHRALAEEMGEIMGQARERERAESCYLRRLDTLSVIVDRAAASGRLPPVGSPGSPLMRTWSRGVWNSVLGDTASHFSRADLDNLSGAYEFVDLLARHSERELELWSELYTIVGPGRAIDTEEAADLRRAISAARLESNLVTLAAVRLQQIVRAFDLGYSRDAARPYAEQPLSQVPFCRPFGPVPPRYGRAPLDGAGDRARATPITRDDAGLPAR</sequence>
<dbReference type="OrthoDB" id="7570439at2"/>
<keyword evidence="4" id="KW-1185">Reference proteome</keyword>
<protein>
    <submittedName>
        <fullName evidence="3">Uncharacterized protein</fullName>
    </submittedName>
</protein>
<dbReference type="AlphaFoldDB" id="A0A285R5C7"/>
<keyword evidence="2" id="KW-0812">Transmembrane</keyword>
<dbReference type="EMBL" id="OBMI01000003">
    <property type="protein sequence ID" value="SOB87547.1"/>
    <property type="molecule type" value="Genomic_DNA"/>
</dbReference>
<evidence type="ECO:0000313" key="3">
    <source>
        <dbReference type="EMBL" id="SOB87547.1"/>
    </source>
</evidence>
<feature type="transmembrane region" description="Helical" evidence="2">
    <location>
        <begin position="12"/>
        <end position="33"/>
    </location>
</feature>
<keyword evidence="2" id="KW-1133">Transmembrane helix</keyword>
<proteinExistence type="predicted"/>
<evidence type="ECO:0000256" key="1">
    <source>
        <dbReference type="SAM" id="MobiDB-lite"/>
    </source>
</evidence>
<dbReference type="Proteomes" id="UP000219494">
    <property type="component" value="Unassembled WGS sequence"/>
</dbReference>
<name>A0A285R5C7_9SPHN</name>